<dbReference type="AlphaFoldDB" id="A0A0B7C2C7"/>
<sequence length="50" mass="5742">AKFNVMSITLPGSLCPLQMKCRYPLELDEGNNTTFVRWVGSCQQEHTSYF</sequence>
<protein>
    <submittedName>
        <fullName evidence="1">Uncharacterized protein</fullName>
    </submittedName>
</protein>
<feature type="non-terminal residue" evidence="1">
    <location>
        <position position="1"/>
    </location>
</feature>
<accession>A0A0B7C2C7</accession>
<evidence type="ECO:0000313" key="1">
    <source>
        <dbReference type="EMBL" id="CEK98580.1"/>
    </source>
</evidence>
<gene>
    <name evidence="1" type="primary">ORF219088</name>
</gene>
<organism evidence="1">
    <name type="scientific">Arion vulgaris</name>
    <dbReference type="NCBI Taxonomy" id="1028688"/>
    <lineage>
        <taxon>Eukaryota</taxon>
        <taxon>Metazoa</taxon>
        <taxon>Spiralia</taxon>
        <taxon>Lophotrochozoa</taxon>
        <taxon>Mollusca</taxon>
        <taxon>Gastropoda</taxon>
        <taxon>Heterobranchia</taxon>
        <taxon>Euthyneura</taxon>
        <taxon>Panpulmonata</taxon>
        <taxon>Eupulmonata</taxon>
        <taxon>Stylommatophora</taxon>
        <taxon>Helicina</taxon>
        <taxon>Arionoidea</taxon>
        <taxon>Arionidae</taxon>
        <taxon>Arion</taxon>
    </lineage>
</organism>
<reference evidence="1" key="1">
    <citation type="submission" date="2014-12" db="EMBL/GenBank/DDBJ databases">
        <title>Insight into the proteome of Arion vulgaris.</title>
        <authorList>
            <person name="Aradska J."/>
            <person name="Bulat T."/>
            <person name="Smidak R."/>
            <person name="Sarate P."/>
            <person name="Gangsoo J."/>
            <person name="Sialana F."/>
            <person name="Bilban M."/>
            <person name="Lubec G."/>
        </authorList>
    </citation>
    <scope>NUCLEOTIDE SEQUENCE</scope>
    <source>
        <tissue evidence="1">Skin</tissue>
    </source>
</reference>
<dbReference type="EMBL" id="HACG01051709">
    <property type="protein sequence ID" value="CEK98580.1"/>
    <property type="molecule type" value="Transcribed_RNA"/>
</dbReference>
<name>A0A0B7C2C7_9EUPU</name>
<proteinExistence type="predicted"/>